<evidence type="ECO:0000313" key="1">
    <source>
        <dbReference type="EMBL" id="VVU94977.1"/>
    </source>
</evidence>
<protein>
    <submittedName>
        <fullName evidence="1">Uncharacterized protein</fullName>
    </submittedName>
</protein>
<accession>A0A5E8CIR1</accession>
<name>A0A5E8CIR1_9ZZZZ</name>
<sequence length="234" mass="28506">MNVKELDDFFKLPDNSNTYVIYSMKLNVIKNGRWAYTTYIKYIRPITEKIVKRYICQREKSFMKIDKIYKVWDGDFEYGNYIRDFKGQEAWNVELKTDISERQTYIEENYLNYQLGGYPKYFVQIDPPELDLPEYKKVGDIIKARDYNRYNEVREVYYIKLKIFKDGNFVEDFVAEHTEPLNEQNLVKALNQINKNHGYYGYIYNVSFTWTDLLVETSKHPRFQVYYNEYIEYE</sequence>
<proteinExistence type="predicted"/>
<dbReference type="AlphaFoldDB" id="A0A5E8CIR1"/>
<gene>
    <name evidence="1" type="ORF">CPAV1605_702</name>
</gene>
<organism evidence="1">
    <name type="scientific">seawater metagenome</name>
    <dbReference type="NCBI Taxonomy" id="1561972"/>
    <lineage>
        <taxon>unclassified sequences</taxon>
        <taxon>metagenomes</taxon>
        <taxon>ecological metagenomes</taxon>
    </lineage>
</organism>
<dbReference type="EMBL" id="CABVLZ010000003">
    <property type="protein sequence ID" value="VVU94977.1"/>
    <property type="molecule type" value="Genomic_DNA"/>
</dbReference>
<reference evidence="1" key="1">
    <citation type="submission" date="2019-09" db="EMBL/GenBank/DDBJ databases">
        <authorList>
            <person name="Needham M D."/>
        </authorList>
    </citation>
    <scope>NUCLEOTIDE SEQUENCE</scope>
</reference>